<keyword evidence="2" id="KW-1185">Reference proteome</keyword>
<dbReference type="EMBL" id="CP045226">
    <property type="protein sequence ID" value="QFS44224.1"/>
    <property type="molecule type" value="Genomic_DNA"/>
</dbReference>
<proteinExistence type="predicted"/>
<gene>
    <name evidence="1" type="ORF">GXM_01697</name>
</gene>
<organism evidence="1 2">
    <name type="scientific">Nostoc sphaeroides CCNUC1</name>
    <dbReference type="NCBI Taxonomy" id="2653204"/>
    <lineage>
        <taxon>Bacteria</taxon>
        <taxon>Bacillati</taxon>
        <taxon>Cyanobacteriota</taxon>
        <taxon>Cyanophyceae</taxon>
        <taxon>Nostocales</taxon>
        <taxon>Nostocaceae</taxon>
        <taxon>Nostoc</taxon>
    </lineage>
</organism>
<reference evidence="1 2" key="1">
    <citation type="submission" date="2019-10" db="EMBL/GenBank/DDBJ databases">
        <title>Genomic and transcriptomic insights into the perfect genentic adaptation of a filamentous nitrogen-fixing cyanobacterium to rice fields.</title>
        <authorList>
            <person name="Chen Z."/>
        </authorList>
    </citation>
    <scope>NUCLEOTIDE SEQUENCE [LARGE SCALE GENOMIC DNA]</scope>
    <source>
        <strain evidence="1">CCNUC1</strain>
    </source>
</reference>
<accession>A0A5P8VV41</accession>
<protein>
    <submittedName>
        <fullName evidence="1">Uncharacterized protein</fullName>
    </submittedName>
</protein>
<evidence type="ECO:0000313" key="2">
    <source>
        <dbReference type="Proteomes" id="UP000326678"/>
    </source>
</evidence>
<sequence>MLIVSKYAFYLPGLTQKLPKSLIYRTAIAQRLVEKNS</sequence>
<dbReference type="Proteomes" id="UP000326678">
    <property type="component" value="Chromosome Gxm1"/>
</dbReference>
<name>A0A5P8VV41_9NOSO</name>
<dbReference type="KEGG" id="nsh:GXM_01697"/>
<dbReference type="AlphaFoldDB" id="A0A5P8VV41"/>
<evidence type="ECO:0000313" key="1">
    <source>
        <dbReference type="EMBL" id="QFS44224.1"/>
    </source>
</evidence>